<gene>
    <name evidence="1" type="ORF">DF015_01480</name>
</gene>
<sequence>MVQKFSGEVGQVACRDVKASNAQANVSIHLHGEIAAKQHISVKQRRAIGAKVHELDAKTRVERLTVYRRHLLHVRLPEHGADAA</sequence>
<dbReference type="Proteomes" id="UP000273734">
    <property type="component" value="Unassembled WGS sequence"/>
</dbReference>
<proteinExistence type="predicted"/>
<name>A0AB74DI08_9BURK</name>
<dbReference type="AlphaFoldDB" id="A0AB74DI08"/>
<comment type="caution">
    <text evidence="1">The sequence shown here is derived from an EMBL/GenBank/DDBJ whole genome shotgun (WGS) entry which is preliminary data.</text>
</comment>
<dbReference type="RefSeq" id="WP_095410951.1">
    <property type="nucleotide sequence ID" value="NZ_NQMX01000023.1"/>
</dbReference>
<reference evidence="1 2" key="1">
    <citation type="submission" date="2018-08" db="EMBL/GenBank/DDBJ databases">
        <title>Comparative analysis of Burkholderia isolates from Puerto Rico.</title>
        <authorList>
            <person name="Hall C."/>
            <person name="Sahl J."/>
            <person name="Wagner D."/>
        </authorList>
    </citation>
    <scope>NUCLEOTIDE SEQUENCE [LARGE SCALE GENOMIC DNA]</scope>
    <source>
        <strain evidence="1 2">Bp8964</strain>
    </source>
</reference>
<dbReference type="EMBL" id="QTNY01000001">
    <property type="protein sequence ID" value="RQP84167.1"/>
    <property type="molecule type" value="Genomic_DNA"/>
</dbReference>
<evidence type="ECO:0000313" key="2">
    <source>
        <dbReference type="Proteomes" id="UP000273734"/>
    </source>
</evidence>
<accession>A0AB74DI08</accession>
<organism evidence="1 2">
    <name type="scientific">Burkholderia ubonensis</name>
    <dbReference type="NCBI Taxonomy" id="101571"/>
    <lineage>
        <taxon>Bacteria</taxon>
        <taxon>Pseudomonadati</taxon>
        <taxon>Pseudomonadota</taxon>
        <taxon>Betaproteobacteria</taxon>
        <taxon>Burkholderiales</taxon>
        <taxon>Burkholderiaceae</taxon>
        <taxon>Burkholderia</taxon>
        <taxon>Burkholderia cepacia complex</taxon>
    </lineage>
</organism>
<protein>
    <submittedName>
        <fullName evidence="1">Uncharacterized protein</fullName>
    </submittedName>
</protein>
<evidence type="ECO:0000313" key="1">
    <source>
        <dbReference type="EMBL" id="RQP84167.1"/>
    </source>
</evidence>